<evidence type="ECO:0000256" key="1">
    <source>
        <dbReference type="ARBA" id="ARBA00006484"/>
    </source>
</evidence>
<gene>
    <name evidence="3" type="ORF">GKO32_16965</name>
</gene>
<dbReference type="GO" id="GO:0032787">
    <property type="term" value="P:monocarboxylic acid metabolic process"/>
    <property type="evidence" value="ECO:0007669"/>
    <property type="project" value="UniProtKB-ARBA"/>
</dbReference>
<name>A0A6N7Z770_9PSEU</name>
<dbReference type="InterPro" id="IPR036291">
    <property type="entry name" value="NAD(P)-bd_dom_sf"/>
</dbReference>
<dbReference type="Proteomes" id="UP000440096">
    <property type="component" value="Unassembled WGS sequence"/>
</dbReference>
<dbReference type="InterPro" id="IPR050259">
    <property type="entry name" value="SDR"/>
</dbReference>
<dbReference type="PANTHER" id="PTHR42879">
    <property type="entry name" value="3-OXOACYL-(ACYL-CARRIER-PROTEIN) REDUCTASE"/>
    <property type="match status" value="1"/>
</dbReference>
<keyword evidence="2" id="KW-0560">Oxidoreductase</keyword>
<dbReference type="GO" id="GO:0016491">
    <property type="term" value="F:oxidoreductase activity"/>
    <property type="evidence" value="ECO:0007669"/>
    <property type="project" value="UniProtKB-KW"/>
</dbReference>
<dbReference type="PRINTS" id="PR00080">
    <property type="entry name" value="SDRFAMILY"/>
</dbReference>
<evidence type="ECO:0000313" key="4">
    <source>
        <dbReference type="Proteomes" id="UP000440096"/>
    </source>
</evidence>
<sequence length="232" mass="23911">MGRAIASALAAAGAAVVAVDIDAARAKDTAEAIRSQGGKAAPFAADVTRGGDVDAMVEFTLETFASLDILMNHAGRGSIATVEETTEDDWRAMVEIDLTAPFLTTRRVLPHLLERGGGVIVNTASICGLAAGRAGAAYTAAKHGLIGLTRHVAATYGERGIRCNALCPGPVGEARPNRPLDEYPRAFRGIYASAPRVGRPDEVAPLAVFLAGDEASFINGAAIPVDGGWTAC</sequence>
<dbReference type="AlphaFoldDB" id="A0A6N7Z770"/>
<dbReference type="OrthoDB" id="3566316at2"/>
<dbReference type="PROSITE" id="PS00061">
    <property type="entry name" value="ADH_SHORT"/>
    <property type="match status" value="1"/>
</dbReference>
<proteinExistence type="inferred from homology"/>
<dbReference type="CDD" id="cd05233">
    <property type="entry name" value="SDR_c"/>
    <property type="match status" value="1"/>
</dbReference>
<comment type="similarity">
    <text evidence="1">Belongs to the short-chain dehydrogenases/reductases (SDR) family.</text>
</comment>
<dbReference type="EMBL" id="WMBA01000024">
    <property type="protein sequence ID" value="MTD55656.1"/>
    <property type="molecule type" value="Genomic_DNA"/>
</dbReference>
<evidence type="ECO:0000256" key="2">
    <source>
        <dbReference type="ARBA" id="ARBA00023002"/>
    </source>
</evidence>
<dbReference type="Gene3D" id="3.40.50.720">
    <property type="entry name" value="NAD(P)-binding Rossmann-like Domain"/>
    <property type="match status" value="1"/>
</dbReference>
<keyword evidence="4" id="KW-1185">Reference proteome</keyword>
<reference evidence="3 4" key="1">
    <citation type="submission" date="2019-11" db="EMBL/GenBank/DDBJ databases">
        <title>Draft genome of Amycolatopsis RM579.</title>
        <authorList>
            <person name="Duangmal K."/>
            <person name="Mingma R."/>
        </authorList>
    </citation>
    <scope>NUCLEOTIDE SEQUENCE [LARGE SCALE GENOMIC DNA]</scope>
    <source>
        <strain evidence="3 4">RM579</strain>
    </source>
</reference>
<dbReference type="FunFam" id="3.40.50.720:FF:000084">
    <property type="entry name" value="Short-chain dehydrogenase reductase"/>
    <property type="match status" value="1"/>
</dbReference>
<protein>
    <submittedName>
        <fullName evidence="3">SDR family oxidoreductase</fullName>
    </submittedName>
</protein>
<comment type="caution">
    <text evidence="3">The sequence shown here is derived from an EMBL/GenBank/DDBJ whole genome shotgun (WGS) entry which is preliminary data.</text>
</comment>
<dbReference type="InterPro" id="IPR002347">
    <property type="entry name" value="SDR_fam"/>
</dbReference>
<evidence type="ECO:0000313" key="3">
    <source>
        <dbReference type="EMBL" id="MTD55656.1"/>
    </source>
</evidence>
<accession>A0A6N7Z770</accession>
<organism evidence="3 4">
    <name type="scientific">Amycolatopsis pithecellobii</name>
    <dbReference type="NCBI Taxonomy" id="664692"/>
    <lineage>
        <taxon>Bacteria</taxon>
        <taxon>Bacillati</taxon>
        <taxon>Actinomycetota</taxon>
        <taxon>Actinomycetes</taxon>
        <taxon>Pseudonocardiales</taxon>
        <taxon>Pseudonocardiaceae</taxon>
        <taxon>Amycolatopsis</taxon>
    </lineage>
</organism>
<dbReference type="InterPro" id="IPR020904">
    <property type="entry name" value="Sc_DH/Rdtase_CS"/>
</dbReference>
<dbReference type="SUPFAM" id="SSF51735">
    <property type="entry name" value="NAD(P)-binding Rossmann-fold domains"/>
    <property type="match status" value="1"/>
</dbReference>
<dbReference type="PANTHER" id="PTHR42879:SF2">
    <property type="entry name" value="3-OXOACYL-[ACYL-CARRIER-PROTEIN] REDUCTASE FABG"/>
    <property type="match status" value="1"/>
</dbReference>
<dbReference type="Pfam" id="PF13561">
    <property type="entry name" value="adh_short_C2"/>
    <property type="match status" value="1"/>
</dbReference>
<dbReference type="PRINTS" id="PR00081">
    <property type="entry name" value="GDHRDH"/>
</dbReference>